<accession>A0A154PIS5</accession>
<dbReference type="FunFam" id="3.40.50.300:FF:000803">
    <property type="entry name" value="Ras-related protein Rab-43"/>
    <property type="match status" value="1"/>
</dbReference>
<evidence type="ECO:0000256" key="7">
    <source>
        <dbReference type="ARBA" id="ARBA00023134"/>
    </source>
</evidence>
<dbReference type="PANTHER" id="PTHR47980">
    <property type="entry name" value="LD44762P"/>
    <property type="match status" value="1"/>
</dbReference>
<dbReference type="Gene3D" id="3.40.50.300">
    <property type="entry name" value="P-loop containing nucleotide triphosphate hydrolases"/>
    <property type="match status" value="1"/>
</dbReference>
<dbReference type="InterPro" id="IPR050305">
    <property type="entry name" value="Small_GTPase_Rab"/>
</dbReference>
<organism evidence="15 16">
    <name type="scientific">Dufourea novaeangliae</name>
    <name type="common">Sweat bee</name>
    <dbReference type="NCBI Taxonomy" id="178035"/>
    <lineage>
        <taxon>Eukaryota</taxon>
        <taxon>Metazoa</taxon>
        <taxon>Ecdysozoa</taxon>
        <taxon>Arthropoda</taxon>
        <taxon>Hexapoda</taxon>
        <taxon>Insecta</taxon>
        <taxon>Pterygota</taxon>
        <taxon>Neoptera</taxon>
        <taxon>Endopterygota</taxon>
        <taxon>Hymenoptera</taxon>
        <taxon>Apocrita</taxon>
        <taxon>Aculeata</taxon>
        <taxon>Apoidea</taxon>
        <taxon>Anthophila</taxon>
        <taxon>Halictidae</taxon>
        <taxon>Rophitinae</taxon>
        <taxon>Dufourea</taxon>
    </lineage>
</organism>
<dbReference type="PROSITE" id="PS51421">
    <property type="entry name" value="RAS"/>
    <property type="match status" value="1"/>
</dbReference>
<dbReference type="STRING" id="178035.A0A154PIS5"/>
<keyword evidence="10" id="KW-0636">Prenylation</keyword>
<evidence type="ECO:0000256" key="12">
    <source>
        <dbReference type="ARBA" id="ARBA00037864"/>
    </source>
</evidence>
<keyword evidence="3" id="KW-0488">Methylation</keyword>
<dbReference type="OrthoDB" id="9989112at2759"/>
<dbReference type="AlphaFoldDB" id="A0A154PIS5"/>
<dbReference type="GO" id="GO:0030670">
    <property type="term" value="C:phagocytic vesicle membrane"/>
    <property type="evidence" value="ECO:0007669"/>
    <property type="project" value="UniProtKB-SubCell"/>
</dbReference>
<keyword evidence="9" id="KW-0449">Lipoprotein</keyword>
<dbReference type="Proteomes" id="UP000076502">
    <property type="component" value="Unassembled WGS sequence"/>
</dbReference>
<protein>
    <recommendedName>
        <fullName evidence="14">Ras-related protein Rab-43</fullName>
    </recommendedName>
</protein>
<evidence type="ECO:0000256" key="4">
    <source>
        <dbReference type="ARBA" id="ARBA00022553"/>
    </source>
</evidence>
<keyword evidence="8" id="KW-0472">Membrane</keyword>
<dbReference type="InterPro" id="IPR005225">
    <property type="entry name" value="Small_GTP-bd"/>
</dbReference>
<evidence type="ECO:0000256" key="3">
    <source>
        <dbReference type="ARBA" id="ARBA00022481"/>
    </source>
</evidence>
<dbReference type="Pfam" id="PF00071">
    <property type="entry name" value="Ras"/>
    <property type="match status" value="1"/>
</dbReference>
<dbReference type="NCBIfam" id="TIGR00231">
    <property type="entry name" value="small_GTP"/>
    <property type="match status" value="1"/>
</dbReference>
<reference evidence="15 16" key="1">
    <citation type="submission" date="2015-07" db="EMBL/GenBank/DDBJ databases">
        <title>The genome of Dufourea novaeangliae.</title>
        <authorList>
            <person name="Pan H."/>
            <person name="Kapheim K."/>
        </authorList>
    </citation>
    <scope>NUCLEOTIDE SEQUENCE [LARGE SCALE GENOMIC DNA]</scope>
    <source>
        <strain evidence="15">0120121106</strain>
        <tissue evidence="15">Whole body</tissue>
    </source>
</reference>
<evidence type="ECO:0000256" key="10">
    <source>
        <dbReference type="ARBA" id="ARBA00023289"/>
    </source>
</evidence>
<evidence type="ECO:0000313" key="15">
    <source>
        <dbReference type="EMBL" id="KZC11218.1"/>
    </source>
</evidence>
<evidence type="ECO:0000313" key="16">
    <source>
        <dbReference type="Proteomes" id="UP000076502"/>
    </source>
</evidence>
<keyword evidence="5" id="KW-0547">Nucleotide-binding</keyword>
<sequence length="223" mass="25561">MSNRDPDNLMATNDDKFDYLFKIVLIGDCGTGKTCVVQRFRSGTFIERHGSTIGVDFSMKTVLIDDKKVKLQIWDTAGQERFRTITQSYYRSANGVIVECILVYDITKRSTFLSLQHWVEEVRRYTSSHVLLVLVGNKCDLENLREVEKEEAEALCQYLPEVLEVVETSAKENTNIDSVFFYLASELKRRHENRQISAKEDDVVRLGSGRKLSSCSGCSYKIF</sequence>
<keyword evidence="16" id="KW-1185">Reference proteome</keyword>
<evidence type="ECO:0000256" key="11">
    <source>
        <dbReference type="ARBA" id="ARBA00023329"/>
    </source>
</evidence>
<evidence type="ECO:0000256" key="1">
    <source>
        <dbReference type="ARBA" id="ARBA00004580"/>
    </source>
</evidence>
<comment type="subcellular location">
    <subcellularLocation>
        <location evidence="1">Cytoplasmic vesicle</location>
        <location evidence="1">Phagosome membrane</location>
    </subcellularLocation>
    <subcellularLocation>
        <location evidence="13">Endomembrane system</location>
        <topology evidence="13">Lipid-anchor</topology>
        <orientation evidence="13">Cytoplasmic side</orientation>
    </subcellularLocation>
    <subcellularLocation>
        <location evidence="12">Golgi apparatus</location>
        <location evidence="12">trans-Golgi network membrane</location>
        <topology evidence="12">Lipid-anchor</topology>
    </subcellularLocation>
</comment>
<proteinExistence type="inferred from homology"/>
<evidence type="ECO:0000256" key="5">
    <source>
        <dbReference type="ARBA" id="ARBA00022741"/>
    </source>
</evidence>
<dbReference type="PROSITE" id="PS51419">
    <property type="entry name" value="RAB"/>
    <property type="match status" value="1"/>
</dbReference>
<evidence type="ECO:0000256" key="13">
    <source>
        <dbReference type="ARBA" id="ARBA00046278"/>
    </source>
</evidence>
<dbReference type="PRINTS" id="PR00449">
    <property type="entry name" value="RASTRNSFRMNG"/>
</dbReference>
<dbReference type="InterPro" id="IPR001806">
    <property type="entry name" value="Small_GTPase"/>
</dbReference>
<gene>
    <name evidence="15" type="ORF">WN55_02309</name>
</gene>
<dbReference type="GO" id="GO:0005525">
    <property type="term" value="F:GTP binding"/>
    <property type="evidence" value="ECO:0007669"/>
    <property type="project" value="UniProtKB-KW"/>
</dbReference>
<evidence type="ECO:0000256" key="8">
    <source>
        <dbReference type="ARBA" id="ARBA00023136"/>
    </source>
</evidence>
<evidence type="ECO:0000256" key="9">
    <source>
        <dbReference type="ARBA" id="ARBA00023288"/>
    </source>
</evidence>
<dbReference type="PROSITE" id="PS51420">
    <property type="entry name" value="RHO"/>
    <property type="match status" value="1"/>
</dbReference>
<dbReference type="SMART" id="SM00174">
    <property type="entry name" value="RHO"/>
    <property type="match status" value="1"/>
</dbReference>
<keyword evidence="4" id="KW-0597">Phosphoprotein</keyword>
<evidence type="ECO:0000256" key="14">
    <source>
        <dbReference type="ARBA" id="ARBA00067841"/>
    </source>
</evidence>
<dbReference type="InterPro" id="IPR027417">
    <property type="entry name" value="P-loop_NTPase"/>
</dbReference>
<evidence type="ECO:0000256" key="2">
    <source>
        <dbReference type="ARBA" id="ARBA00006270"/>
    </source>
</evidence>
<comment type="similarity">
    <text evidence="2">Belongs to the small GTPase superfamily. Rab family.</text>
</comment>
<dbReference type="GO" id="GO:0005794">
    <property type="term" value="C:Golgi apparatus"/>
    <property type="evidence" value="ECO:0007669"/>
    <property type="project" value="UniProtKB-SubCell"/>
</dbReference>
<keyword evidence="7" id="KW-0342">GTP-binding</keyword>
<dbReference type="EMBL" id="KQ434905">
    <property type="protein sequence ID" value="KZC11218.1"/>
    <property type="molecule type" value="Genomic_DNA"/>
</dbReference>
<dbReference type="GO" id="GO:0003924">
    <property type="term" value="F:GTPase activity"/>
    <property type="evidence" value="ECO:0007669"/>
    <property type="project" value="InterPro"/>
</dbReference>
<name>A0A154PIS5_DUFNO</name>
<evidence type="ECO:0000256" key="6">
    <source>
        <dbReference type="ARBA" id="ARBA00023034"/>
    </source>
</evidence>
<dbReference type="SMART" id="SM00175">
    <property type="entry name" value="RAB"/>
    <property type="match status" value="1"/>
</dbReference>
<keyword evidence="11" id="KW-0968">Cytoplasmic vesicle</keyword>
<dbReference type="SUPFAM" id="SSF52540">
    <property type="entry name" value="P-loop containing nucleoside triphosphate hydrolases"/>
    <property type="match status" value="1"/>
</dbReference>
<dbReference type="SMART" id="SM00176">
    <property type="entry name" value="RAN"/>
    <property type="match status" value="1"/>
</dbReference>
<keyword evidence="6" id="KW-0333">Golgi apparatus</keyword>
<dbReference type="SMART" id="SM00173">
    <property type="entry name" value="RAS"/>
    <property type="match status" value="1"/>
</dbReference>